<keyword evidence="3" id="KW-1185">Reference proteome</keyword>
<accession>A0A6P4CMQ5</accession>
<dbReference type="InterPro" id="IPR001810">
    <property type="entry name" value="F-box_dom"/>
</dbReference>
<feature type="region of interest" description="Disordered" evidence="1">
    <location>
        <begin position="163"/>
        <end position="191"/>
    </location>
</feature>
<dbReference type="Proteomes" id="UP000515211">
    <property type="component" value="Chromosome 3"/>
</dbReference>
<evidence type="ECO:0000256" key="1">
    <source>
        <dbReference type="SAM" id="MobiDB-lite"/>
    </source>
</evidence>
<dbReference type="PANTHER" id="PTHR31672:SF13">
    <property type="entry name" value="F-BOX PROTEIN CPR30-LIKE"/>
    <property type="match status" value="1"/>
</dbReference>
<reference evidence="3" key="1">
    <citation type="journal article" date="2016" name="Nat. Genet.">
        <title>The genome sequences of Arachis duranensis and Arachis ipaensis, the diploid ancestors of cultivated peanut.</title>
        <authorList>
            <person name="Bertioli D.J."/>
            <person name="Cannon S.B."/>
            <person name="Froenicke L."/>
            <person name="Huang G."/>
            <person name="Farmer A.D."/>
            <person name="Cannon E.K."/>
            <person name="Liu X."/>
            <person name="Gao D."/>
            <person name="Clevenger J."/>
            <person name="Dash S."/>
            <person name="Ren L."/>
            <person name="Moretzsohn M.C."/>
            <person name="Shirasawa K."/>
            <person name="Huang W."/>
            <person name="Vidigal B."/>
            <person name="Abernathy B."/>
            <person name="Chu Y."/>
            <person name="Niederhuth C.E."/>
            <person name="Umale P."/>
            <person name="Araujo A.C."/>
            <person name="Kozik A."/>
            <person name="Kim K.D."/>
            <person name="Burow M.D."/>
            <person name="Varshney R.K."/>
            <person name="Wang X."/>
            <person name="Zhang X."/>
            <person name="Barkley N."/>
            <person name="Guimaraes P.M."/>
            <person name="Isobe S."/>
            <person name="Guo B."/>
            <person name="Liao B."/>
            <person name="Stalker H.T."/>
            <person name="Schmitz R.J."/>
            <person name="Scheffler B.E."/>
            <person name="Leal-Bertioli S.C."/>
            <person name="Xun X."/>
            <person name="Jackson S.A."/>
            <person name="Michelmore R."/>
            <person name="Ozias-Akins P."/>
        </authorList>
    </citation>
    <scope>NUCLEOTIDE SEQUENCE [LARGE SCALE GENOMIC DNA]</scope>
    <source>
        <strain evidence="3">cv. V14167</strain>
    </source>
</reference>
<dbReference type="SUPFAM" id="SSF81383">
    <property type="entry name" value="F-box domain"/>
    <property type="match status" value="1"/>
</dbReference>
<dbReference type="RefSeq" id="XP_015954104.1">
    <property type="nucleotide sequence ID" value="XM_016098618.1"/>
</dbReference>
<evidence type="ECO:0000259" key="2">
    <source>
        <dbReference type="SMART" id="SM00256"/>
    </source>
</evidence>
<name>A0A6P4CMQ5_ARADU</name>
<dbReference type="KEGG" id="adu:107478478"/>
<feature type="domain" description="F-box" evidence="2">
    <location>
        <begin position="17"/>
        <end position="57"/>
    </location>
</feature>
<dbReference type="PANTHER" id="PTHR31672">
    <property type="entry name" value="BNACNNG10540D PROTEIN"/>
    <property type="match status" value="1"/>
</dbReference>
<dbReference type="InterPro" id="IPR050796">
    <property type="entry name" value="SCF_F-box_component"/>
</dbReference>
<dbReference type="GeneID" id="107478478"/>
<proteinExistence type="predicted"/>
<dbReference type="InterPro" id="IPR036047">
    <property type="entry name" value="F-box-like_dom_sf"/>
</dbReference>
<reference evidence="4" key="2">
    <citation type="submission" date="2025-08" db="UniProtKB">
        <authorList>
            <consortium name="RefSeq"/>
        </authorList>
    </citation>
    <scope>IDENTIFICATION</scope>
    <source>
        <tissue evidence="4">Whole plant</tissue>
    </source>
</reference>
<sequence length="191" mass="22000">MENKNQNDKSKSIHDILPLDLIHIILLLVPIRHLARLKCLSKLWCSLISDRDFAEFHFHHSPAATKACFFTENLTMAYLVYLMHPKKRRAPLSRRNHLLILRYWDPAEALFSCIDIHIFLWYGTHSLDSAKEYPILILFLVIPCKVFQPLLSSNGDIIGRGYDKTGPSSSPLSLASPNTQTKKENEEPTYK</sequence>
<dbReference type="SMART" id="SM00256">
    <property type="entry name" value="FBOX"/>
    <property type="match status" value="1"/>
</dbReference>
<dbReference type="AlphaFoldDB" id="A0A6P4CMQ5"/>
<gene>
    <name evidence="4" type="primary">LOC107478478</name>
</gene>
<feature type="compositionally biased region" description="Basic and acidic residues" evidence="1">
    <location>
        <begin position="181"/>
        <end position="191"/>
    </location>
</feature>
<protein>
    <submittedName>
        <fullName evidence="4">F-box protein At5g65850-like</fullName>
    </submittedName>
</protein>
<evidence type="ECO:0000313" key="3">
    <source>
        <dbReference type="Proteomes" id="UP000515211"/>
    </source>
</evidence>
<dbReference type="Pfam" id="PF00646">
    <property type="entry name" value="F-box"/>
    <property type="match status" value="1"/>
</dbReference>
<organism evidence="3 4">
    <name type="scientific">Arachis duranensis</name>
    <name type="common">Wild peanut</name>
    <dbReference type="NCBI Taxonomy" id="130453"/>
    <lineage>
        <taxon>Eukaryota</taxon>
        <taxon>Viridiplantae</taxon>
        <taxon>Streptophyta</taxon>
        <taxon>Embryophyta</taxon>
        <taxon>Tracheophyta</taxon>
        <taxon>Spermatophyta</taxon>
        <taxon>Magnoliopsida</taxon>
        <taxon>eudicotyledons</taxon>
        <taxon>Gunneridae</taxon>
        <taxon>Pentapetalae</taxon>
        <taxon>rosids</taxon>
        <taxon>fabids</taxon>
        <taxon>Fabales</taxon>
        <taxon>Fabaceae</taxon>
        <taxon>Papilionoideae</taxon>
        <taxon>50 kb inversion clade</taxon>
        <taxon>dalbergioids sensu lato</taxon>
        <taxon>Dalbergieae</taxon>
        <taxon>Pterocarpus clade</taxon>
        <taxon>Arachis</taxon>
    </lineage>
</organism>
<feature type="compositionally biased region" description="Low complexity" evidence="1">
    <location>
        <begin position="167"/>
        <end position="177"/>
    </location>
</feature>
<evidence type="ECO:0000313" key="4">
    <source>
        <dbReference type="RefSeq" id="XP_015954104.1"/>
    </source>
</evidence>